<evidence type="ECO:0000256" key="2">
    <source>
        <dbReference type="ARBA" id="ARBA00004174"/>
    </source>
</evidence>
<evidence type="ECO:0000256" key="5">
    <source>
        <dbReference type="ARBA" id="ARBA00022617"/>
    </source>
</evidence>
<evidence type="ECO:0000313" key="16">
    <source>
        <dbReference type="Proteomes" id="UP000069940"/>
    </source>
</evidence>
<dbReference type="InterPro" id="IPR002402">
    <property type="entry name" value="Cyt_P450_E_grp-II"/>
</dbReference>
<feature type="transmembrane region" description="Helical" evidence="14">
    <location>
        <begin position="74"/>
        <end position="95"/>
    </location>
</feature>
<reference evidence="15" key="2">
    <citation type="submission" date="2025-05" db="UniProtKB">
        <authorList>
            <consortium name="EnsemblMetazoa"/>
        </authorList>
    </citation>
    <scope>IDENTIFICATION</scope>
    <source>
        <strain evidence="15">Foshan</strain>
    </source>
</reference>
<organism evidence="15 16">
    <name type="scientific">Aedes albopictus</name>
    <name type="common">Asian tiger mosquito</name>
    <name type="synonym">Stegomyia albopicta</name>
    <dbReference type="NCBI Taxonomy" id="7160"/>
    <lineage>
        <taxon>Eukaryota</taxon>
        <taxon>Metazoa</taxon>
        <taxon>Ecdysozoa</taxon>
        <taxon>Arthropoda</taxon>
        <taxon>Hexapoda</taxon>
        <taxon>Insecta</taxon>
        <taxon>Pterygota</taxon>
        <taxon>Neoptera</taxon>
        <taxon>Endopterygota</taxon>
        <taxon>Diptera</taxon>
        <taxon>Nematocera</taxon>
        <taxon>Culicoidea</taxon>
        <taxon>Culicidae</taxon>
        <taxon>Culicinae</taxon>
        <taxon>Aedini</taxon>
        <taxon>Aedes</taxon>
        <taxon>Stegomyia</taxon>
    </lineage>
</organism>
<accession>A0ABM2A397</accession>
<comment type="similarity">
    <text evidence="4 13">Belongs to the cytochrome P450 family.</text>
</comment>
<dbReference type="Pfam" id="PF00067">
    <property type="entry name" value="p450"/>
    <property type="match status" value="1"/>
</dbReference>
<dbReference type="InterPro" id="IPR001128">
    <property type="entry name" value="Cyt_P450"/>
</dbReference>
<dbReference type="InterPro" id="IPR050476">
    <property type="entry name" value="Insect_CytP450_Detox"/>
</dbReference>
<sequence length="577" mass="66553">MKLGALCLTWGPFPYTLLIHPQHYEAAHAFAKLYLSREGNGKRRNQLVGYSSAKSRSSVYHNQLRRKDEPAVRVMWLVYLVWIVVFILLAGFRWVRRRFDFWKDRGVEYIEPEFPFGNFKTLGKVEHIAPITQRHYDYFKQKGVPYGGVFMLTSPLLYILDTKLIKTLLVKDFNYFPNRGVYFNEKDDPLSAHMFAIEGTKWKTLRNKLSPTFTSGRIKMTFPLVVGVCQQFCDHLGEVVQQSNEVEMHDLLSRYTIDVIGTCAFGIDCNSFREPDNEFRKYGKIAFDKLPHSPLVVYLMKAFRSYANALGMKQLHEDVSSFFSKVVKDTIEYRESNKVVRNDFMDLLLKLKNTGKLEEAGEEIGKLSFEEIAAQAFIFFTAGYDTSSTAMTYTLYELARNQEAQEKARKCVLDIFAANNGTLTYESVGNMGYLDQCINETLRKHPPVAILERNADRDYQLPDSDIVIKKGRKIMIPTFAMHHDADHFPDPDRYDPDRFSAEQMAKRDPYCYLPFGEGPRICIGMRFGTIQARVGLASLLKRFRFGVCDKTQIPVKYSKTNFILGPANGVWLRVEKL</sequence>
<dbReference type="PRINTS" id="PR00464">
    <property type="entry name" value="EP450II"/>
</dbReference>
<dbReference type="InterPro" id="IPR017972">
    <property type="entry name" value="Cyt_P450_CS"/>
</dbReference>
<evidence type="ECO:0000256" key="14">
    <source>
        <dbReference type="SAM" id="Phobius"/>
    </source>
</evidence>
<keyword evidence="14" id="KW-1133">Transmembrane helix</keyword>
<proteinExistence type="inferred from homology"/>
<evidence type="ECO:0000313" key="15">
    <source>
        <dbReference type="EnsemblMetazoa" id="AALFPA23_024031.P35828"/>
    </source>
</evidence>
<keyword evidence="6 13" id="KW-0479">Metal-binding</keyword>
<keyword evidence="14" id="KW-0812">Transmembrane</keyword>
<evidence type="ECO:0000256" key="7">
    <source>
        <dbReference type="ARBA" id="ARBA00022824"/>
    </source>
</evidence>
<dbReference type="InterPro" id="IPR036396">
    <property type="entry name" value="Cyt_P450_sf"/>
</dbReference>
<keyword evidence="16" id="KW-1185">Reference proteome</keyword>
<evidence type="ECO:0000256" key="8">
    <source>
        <dbReference type="ARBA" id="ARBA00022848"/>
    </source>
</evidence>
<evidence type="ECO:0000256" key="1">
    <source>
        <dbReference type="ARBA" id="ARBA00001971"/>
    </source>
</evidence>
<dbReference type="PANTHER" id="PTHR24292">
    <property type="entry name" value="CYTOCHROME P450"/>
    <property type="match status" value="1"/>
</dbReference>
<dbReference type="PRINTS" id="PR00385">
    <property type="entry name" value="P450"/>
</dbReference>
<protein>
    <recommendedName>
        <fullName evidence="17">Cytochrome P450</fullName>
    </recommendedName>
</protein>
<evidence type="ECO:0000256" key="11">
    <source>
        <dbReference type="ARBA" id="ARBA00023033"/>
    </source>
</evidence>
<evidence type="ECO:0000256" key="3">
    <source>
        <dbReference type="ARBA" id="ARBA00004406"/>
    </source>
</evidence>
<dbReference type="GeneID" id="109421556"/>
<evidence type="ECO:0008006" key="17">
    <source>
        <dbReference type="Google" id="ProtNLM"/>
    </source>
</evidence>
<dbReference type="EnsemblMetazoa" id="AALFPA23_024031.R35828">
    <property type="protein sequence ID" value="AALFPA23_024031.P35828"/>
    <property type="gene ID" value="AALFPA23_024031"/>
</dbReference>
<keyword evidence="9 13" id="KW-0560">Oxidoreductase</keyword>
<comment type="cofactor">
    <cofactor evidence="1">
        <name>heme</name>
        <dbReference type="ChEBI" id="CHEBI:30413"/>
    </cofactor>
</comment>
<keyword evidence="7" id="KW-0256">Endoplasmic reticulum</keyword>
<dbReference type="Proteomes" id="UP000069940">
    <property type="component" value="Unassembled WGS sequence"/>
</dbReference>
<evidence type="ECO:0000256" key="13">
    <source>
        <dbReference type="RuleBase" id="RU000461"/>
    </source>
</evidence>
<dbReference type="CDD" id="cd11056">
    <property type="entry name" value="CYP6-like"/>
    <property type="match status" value="1"/>
</dbReference>
<feature type="transmembrane region" description="Helical" evidence="14">
    <location>
        <begin position="143"/>
        <end position="160"/>
    </location>
</feature>
<dbReference type="RefSeq" id="XP_019551620.2">
    <property type="nucleotide sequence ID" value="XM_019696075.3"/>
</dbReference>
<keyword evidence="10 13" id="KW-0408">Iron</keyword>
<dbReference type="PANTHER" id="PTHR24292:SF103">
    <property type="entry name" value="CYTOCHROME P450 6BS1"/>
    <property type="match status" value="1"/>
</dbReference>
<dbReference type="SUPFAM" id="SSF48264">
    <property type="entry name" value="Cytochrome P450"/>
    <property type="match status" value="1"/>
</dbReference>
<evidence type="ECO:0000256" key="4">
    <source>
        <dbReference type="ARBA" id="ARBA00010617"/>
    </source>
</evidence>
<evidence type="ECO:0000256" key="10">
    <source>
        <dbReference type="ARBA" id="ARBA00023004"/>
    </source>
</evidence>
<keyword evidence="5 13" id="KW-0349">Heme</keyword>
<keyword evidence="12 14" id="KW-0472">Membrane</keyword>
<dbReference type="Gene3D" id="1.10.630.10">
    <property type="entry name" value="Cytochrome P450"/>
    <property type="match status" value="1"/>
</dbReference>
<keyword evidence="8" id="KW-0492">Microsome</keyword>
<keyword evidence="11 13" id="KW-0503">Monooxygenase</keyword>
<name>A0ABM2A397_AEDAL</name>
<dbReference type="PROSITE" id="PS00086">
    <property type="entry name" value="CYTOCHROME_P450"/>
    <property type="match status" value="1"/>
</dbReference>
<comment type="subcellular location">
    <subcellularLocation>
        <location evidence="3">Endoplasmic reticulum membrane</location>
        <topology evidence="3">Peripheral membrane protein</topology>
    </subcellularLocation>
    <subcellularLocation>
        <location evidence="2">Microsome membrane</location>
        <topology evidence="2">Peripheral membrane protein</topology>
    </subcellularLocation>
</comment>
<evidence type="ECO:0000256" key="9">
    <source>
        <dbReference type="ARBA" id="ARBA00023002"/>
    </source>
</evidence>
<reference evidence="16" key="1">
    <citation type="journal article" date="2015" name="Proc. Natl. Acad. Sci. U.S.A.">
        <title>Genome sequence of the Asian Tiger mosquito, Aedes albopictus, reveals insights into its biology, genetics, and evolution.</title>
        <authorList>
            <person name="Chen X.G."/>
            <person name="Jiang X."/>
            <person name="Gu J."/>
            <person name="Xu M."/>
            <person name="Wu Y."/>
            <person name="Deng Y."/>
            <person name="Zhang C."/>
            <person name="Bonizzoni M."/>
            <person name="Dermauw W."/>
            <person name="Vontas J."/>
            <person name="Armbruster P."/>
            <person name="Huang X."/>
            <person name="Yang Y."/>
            <person name="Zhang H."/>
            <person name="He W."/>
            <person name="Peng H."/>
            <person name="Liu Y."/>
            <person name="Wu K."/>
            <person name="Chen J."/>
            <person name="Lirakis M."/>
            <person name="Topalis P."/>
            <person name="Van Leeuwen T."/>
            <person name="Hall A.B."/>
            <person name="Jiang X."/>
            <person name="Thorpe C."/>
            <person name="Mueller R.L."/>
            <person name="Sun C."/>
            <person name="Waterhouse R.M."/>
            <person name="Yan G."/>
            <person name="Tu Z.J."/>
            <person name="Fang X."/>
            <person name="James A.A."/>
        </authorList>
    </citation>
    <scope>NUCLEOTIDE SEQUENCE [LARGE SCALE GENOMIC DNA]</scope>
    <source>
        <strain evidence="16">Foshan</strain>
    </source>
</reference>
<evidence type="ECO:0000256" key="6">
    <source>
        <dbReference type="ARBA" id="ARBA00022723"/>
    </source>
</evidence>
<evidence type="ECO:0000256" key="12">
    <source>
        <dbReference type="ARBA" id="ARBA00023136"/>
    </source>
</evidence>